<organism evidence="5 6">
    <name type="scientific">Clostridium puniceum</name>
    <dbReference type="NCBI Taxonomy" id="29367"/>
    <lineage>
        <taxon>Bacteria</taxon>
        <taxon>Bacillati</taxon>
        <taxon>Bacillota</taxon>
        <taxon>Clostridia</taxon>
        <taxon>Eubacteriales</taxon>
        <taxon>Clostridiaceae</taxon>
        <taxon>Clostridium</taxon>
    </lineage>
</organism>
<dbReference type="Pfam" id="PF07883">
    <property type="entry name" value="Cupin_2"/>
    <property type="match status" value="1"/>
</dbReference>
<dbReference type="PROSITE" id="PS01124">
    <property type="entry name" value="HTH_ARAC_FAMILY_2"/>
    <property type="match status" value="1"/>
</dbReference>
<dbReference type="InterPro" id="IPR018060">
    <property type="entry name" value="HTH_AraC"/>
</dbReference>
<gene>
    <name evidence="5" type="primary">chbR_1</name>
    <name evidence="5" type="ORF">CLPUN_12260</name>
</gene>
<dbReference type="PANTHER" id="PTHR43280:SF28">
    <property type="entry name" value="HTH-TYPE TRANSCRIPTIONAL ACTIVATOR RHAS"/>
    <property type="match status" value="1"/>
</dbReference>
<dbReference type="STRING" id="29367.CLPUN_12260"/>
<dbReference type="SUPFAM" id="SSF46689">
    <property type="entry name" value="Homeodomain-like"/>
    <property type="match status" value="1"/>
</dbReference>
<dbReference type="PANTHER" id="PTHR43280">
    <property type="entry name" value="ARAC-FAMILY TRANSCRIPTIONAL REGULATOR"/>
    <property type="match status" value="1"/>
</dbReference>
<protein>
    <submittedName>
        <fullName evidence="5">HTH-type transcriptional regulator ChbR</fullName>
    </submittedName>
</protein>
<keyword evidence="6" id="KW-1185">Reference proteome</keyword>
<keyword evidence="1" id="KW-0805">Transcription regulation</keyword>
<evidence type="ECO:0000256" key="3">
    <source>
        <dbReference type="ARBA" id="ARBA00023163"/>
    </source>
</evidence>
<dbReference type="Gene3D" id="2.60.120.10">
    <property type="entry name" value="Jelly Rolls"/>
    <property type="match status" value="1"/>
</dbReference>
<dbReference type="Gene3D" id="1.10.10.60">
    <property type="entry name" value="Homeodomain-like"/>
    <property type="match status" value="2"/>
</dbReference>
<dbReference type="InterPro" id="IPR011051">
    <property type="entry name" value="RmlC_Cupin_sf"/>
</dbReference>
<keyword evidence="3" id="KW-0804">Transcription</keyword>
<dbReference type="RefSeq" id="WP_077846439.1">
    <property type="nucleotide sequence ID" value="NZ_LZZM01000073.1"/>
</dbReference>
<dbReference type="InterPro" id="IPR014710">
    <property type="entry name" value="RmlC-like_jellyroll"/>
</dbReference>
<dbReference type="OrthoDB" id="9816335at2"/>
<evidence type="ECO:0000256" key="2">
    <source>
        <dbReference type="ARBA" id="ARBA00023125"/>
    </source>
</evidence>
<dbReference type="GO" id="GO:0003700">
    <property type="term" value="F:DNA-binding transcription factor activity"/>
    <property type="evidence" value="ECO:0007669"/>
    <property type="project" value="InterPro"/>
</dbReference>
<evidence type="ECO:0000313" key="6">
    <source>
        <dbReference type="Proteomes" id="UP000190890"/>
    </source>
</evidence>
<evidence type="ECO:0000313" key="5">
    <source>
        <dbReference type="EMBL" id="OOM81066.1"/>
    </source>
</evidence>
<dbReference type="AlphaFoldDB" id="A0A1S8TTJ1"/>
<feature type="domain" description="HTH araC/xylS-type" evidence="4">
    <location>
        <begin position="238"/>
        <end position="334"/>
    </location>
</feature>
<dbReference type="EMBL" id="LZZM01000073">
    <property type="protein sequence ID" value="OOM81066.1"/>
    <property type="molecule type" value="Genomic_DNA"/>
</dbReference>
<name>A0A1S8TTJ1_9CLOT</name>
<dbReference type="GO" id="GO:0043565">
    <property type="term" value="F:sequence-specific DNA binding"/>
    <property type="evidence" value="ECO:0007669"/>
    <property type="project" value="InterPro"/>
</dbReference>
<sequence length="334" mass="39315">MNQKYLDIHLKNFSVMEHSNLESLTEIYSFKDINDTIENFNSIKQFSFKSEEIIEIPTFSLEKLSFIKHNRFAPVHSHKHKFIEMSYVYSGKINEIVNGTPITLKKGDLIILDTNVIHSVDITGFNDIMLNFLINKEYFNNSFFDQLDSENIMADFLLHALYESHKYNTYLIFNTEENEFIHNIICKLAQELIVPNLNSTAITDSCLIILFSELLRIYESQKITKDNNNLPKQTKLSIDIANYIYLNYETTTLASAAEHFHFTPNYFSNIVKKYTGKNFKDLILDEKLKKTSYLLRNTNLTIEEIMEKAGISNIQFFYKKFKEHFHVTPHKYRK</sequence>
<reference evidence="5 6" key="1">
    <citation type="submission" date="2016-05" db="EMBL/GenBank/DDBJ databases">
        <title>Microbial solvent formation.</title>
        <authorList>
            <person name="Poehlein A."/>
            <person name="Montoya Solano J.D."/>
            <person name="Flitsch S."/>
            <person name="Krabben P."/>
            <person name="Duerre P."/>
            <person name="Daniel R."/>
        </authorList>
    </citation>
    <scope>NUCLEOTIDE SEQUENCE [LARGE SCALE GENOMIC DNA]</scope>
    <source>
        <strain evidence="5 6">DSM 2619</strain>
    </source>
</reference>
<dbReference type="InterPro" id="IPR013096">
    <property type="entry name" value="Cupin_2"/>
</dbReference>
<dbReference type="InterPro" id="IPR009057">
    <property type="entry name" value="Homeodomain-like_sf"/>
</dbReference>
<dbReference type="Proteomes" id="UP000190890">
    <property type="component" value="Unassembled WGS sequence"/>
</dbReference>
<evidence type="ECO:0000259" key="4">
    <source>
        <dbReference type="PROSITE" id="PS01124"/>
    </source>
</evidence>
<keyword evidence="2" id="KW-0238">DNA-binding</keyword>
<dbReference type="SUPFAM" id="SSF51182">
    <property type="entry name" value="RmlC-like cupins"/>
    <property type="match status" value="1"/>
</dbReference>
<dbReference type="SMART" id="SM00342">
    <property type="entry name" value="HTH_ARAC"/>
    <property type="match status" value="1"/>
</dbReference>
<accession>A0A1S8TTJ1</accession>
<dbReference type="Pfam" id="PF12833">
    <property type="entry name" value="HTH_18"/>
    <property type="match status" value="1"/>
</dbReference>
<proteinExistence type="predicted"/>
<evidence type="ECO:0000256" key="1">
    <source>
        <dbReference type="ARBA" id="ARBA00023015"/>
    </source>
</evidence>
<comment type="caution">
    <text evidence="5">The sequence shown here is derived from an EMBL/GenBank/DDBJ whole genome shotgun (WGS) entry which is preliminary data.</text>
</comment>